<evidence type="ECO:0000313" key="2">
    <source>
        <dbReference type="EMBL" id="QDV25080.1"/>
    </source>
</evidence>
<name>A0A518G925_9BACT</name>
<dbReference type="KEGG" id="ahel:Q31a_34020"/>
<evidence type="ECO:0008006" key="4">
    <source>
        <dbReference type="Google" id="ProtNLM"/>
    </source>
</evidence>
<keyword evidence="3" id="KW-1185">Reference proteome</keyword>
<evidence type="ECO:0000313" key="3">
    <source>
        <dbReference type="Proteomes" id="UP000318017"/>
    </source>
</evidence>
<protein>
    <recommendedName>
        <fullName evidence="4">DUF1449 domain-containing protein</fullName>
    </recommendedName>
</protein>
<reference evidence="2 3" key="1">
    <citation type="submission" date="2019-02" db="EMBL/GenBank/DDBJ databases">
        <title>Deep-cultivation of Planctomycetes and their phenomic and genomic characterization uncovers novel biology.</title>
        <authorList>
            <person name="Wiegand S."/>
            <person name="Jogler M."/>
            <person name="Boedeker C."/>
            <person name="Pinto D."/>
            <person name="Vollmers J."/>
            <person name="Rivas-Marin E."/>
            <person name="Kohn T."/>
            <person name="Peeters S.H."/>
            <person name="Heuer A."/>
            <person name="Rast P."/>
            <person name="Oberbeckmann S."/>
            <person name="Bunk B."/>
            <person name="Jeske O."/>
            <person name="Meyerdierks A."/>
            <person name="Storesund J.E."/>
            <person name="Kallscheuer N."/>
            <person name="Luecker S."/>
            <person name="Lage O.M."/>
            <person name="Pohl T."/>
            <person name="Merkel B.J."/>
            <person name="Hornburger P."/>
            <person name="Mueller R.-W."/>
            <person name="Bruemmer F."/>
            <person name="Labrenz M."/>
            <person name="Spormann A.M."/>
            <person name="Op den Camp H."/>
            <person name="Overmann J."/>
            <person name="Amann R."/>
            <person name="Jetten M.S.M."/>
            <person name="Mascher T."/>
            <person name="Medema M.H."/>
            <person name="Devos D.P."/>
            <person name="Kaster A.-K."/>
            <person name="Ovreas L."/>
            <person name="Rohde M."/>
            <person name="Galperin M.Y."/>
            <person name="Jogler C."/>
        </authorList>
    </citation>
    <scope>NUCLEOTIDE SEQUENCE [LARGE SCALE GENOMIC DNA]</scope>
    <source>
        <strain evidence="2 3">Q31a</strain>
    </source>
</reference>
<proteinExistence type="predicted"/>
<keyword evidence="1" id="KW-0812">Transmembrane</keyword>
<dbReference type="RefSeq" id="WP_145079682.1">
    <property type="nucleotide sequence ID" value="NZ_CP036298.1"/>
</dbReference>
<organism evidence="2 3">
    <name type="scientific">Aureliella helgolandensis</name>
    <dbReference type="NCBI Taxonomy" id="2527968"/>
    <lineage>
        <taxon>Bacteria</taxon>
        <taxon>Pseudomonadati</taxon>
        <taxon>Planctomycetota</taxon>
        <taxon>Planctomycetia</taxon>
        <taxon>Pirellulales</taxon>
        <taxon>Pirellulaceae</taxon>
        <taxon>Aureliella</taxon>
    </lineage>
</organism>
<dbReference type="AlphaFoldDB" id="A0A518G925"/>
<feature type="transmembrane region" description="Helical" evidence="1">
    <location>
        <begin position="12"/>
        <end position="31"/>
    </location>
</feature>
<evidence type="ECO:0000256" key="1">
    <source>
        <dbReference type="SAM" id="Phobius"/>
    </source>
</evidence>
<feature type="transmembrane region" description="Helical" evidence="1">
    <location>
        <begin position="76"/>
        <end position="95"/>
    </location>
</feature>
<keyword evidence="1" id="KW-0472">Membrane</keyword>
<dbReference type="Proteomes" id="UP000318017">
    <property type="component" value="Chromosome"/>
</dbReference>
<gene>
    <name evidence="2" type="ORF">Q31a_34020</name>
</gene>
<sequence length="216" mass="23776">MELFTNLIASPVLPATVLLGLMVAWSFMAMLGAVDLDVGGPDVDIGQDLDLSVGSHATEGMALLALKWLNIKNVPLVVWLGVFSVIWWFISISLWSAIDSRIFTDPGWFWSTLLILKNLAISLPLAKLATTPMKPWFVVEKIGATHLIGQECQISSLEATPEFGQVRFRTEGAPLLLNVRTDGQHLAKGTKVWITHYDAQHRVYIVSPTTTESLPP</sequence>
<dbReference type="OrthoDB" id="284164at2"/>
<dbReference type="EMBL" id="CP036298">
    <property type="protein sequence ID" value="QDV25080.1"/>
    <property type="molecule type" value="Genomic_DNA"/>
</dbReference>
<keyword evidence="1" id="KW-1133">Transmembrane helix</keyword>
<accession>A0A518G925</accession>